<dbReference type="InterPro" id="IPR036291">
    <property type="entry name" value="NAD(P)-bd_dom_sf"/>
</dbReference>
<accession>A0A1H7TWD5</accession>
<dbReference type="EMBL" id="FOAN01000006">
    <property type="protein sequence ID" value="SEL88834.1"/>
    <property type="molecule type" value="Genomic_DNA"/>
</dbReference>
<dbReference type="Proteomes" id="UP000199664">
    <property type="component" value="Unassembled WGS sequence"/>
</dbReference>
<dbReference type="RefSeq" id="WP_091837177.1">
    <property type="nucleotide sequence ID" value="NZ_FOAN01000006.1"/>
</dbReference>
<dbReference type="InterPro" id="IPR002347">
    <property type="entry name" value="SDR_fam"/>
</dbReference>
<evidence type="ECO:0000313" key="3">
    <source>
        <dbReference type="Proteomes" id="UP000199664"/>
    </source>
</evidence>
<organism evidence="2 3">
    <name type="scientific">Bosea lupini</name>
    <dbReference type="NCBI Taxonomy" id="1036779"/>
    <lineage>
        <taxon>Bacteria</taxon>
        <taxon>Pseudomonadati</taxon>
        <taxon>Pseudomonadota</taxon>
        <taxon>Alphaproteobacteria</taxon>
        <taxon>Hyphomicrobiales</taxon>
        <taxon>Boseaceae</taxon>
        <taxon>Bosea</taxon>
    </lineage>
</organism>
<evidence type="ECO:0000256" key="1">
    <source>
        <dbReference type="ARBA" id="ARBA00006484"/>
    </source>
</evidence>
<proteinExistence type="inferred from homology"/>
<sequence>MDGIARVTLITGAASGIGAALARRLAAPRVGIVLHSGGSTAESRSRLDGVIAACRELGAQCLITHGNLMEAGHGELAVRAAIDHFGRLDQLVHCAGHVDKTPIGELTRGGLDRSIALMPGALLELATAALPALASSGAGRIVAVSSFIAHKFEPRTLAPASAIAKAAMETLVRCLALSLANQDITVNAVVPGFTRKDAGKAGTLSAQGWIEAAARTPTGRLNETEEVAAAIQFLLSAEARQITGALLPIDGGLTLG</sequence>
<reference evidence="3" key="1">
    <citation type="submission" date="2016-10" db="EMBL/GenBank/DDBJ databases">
        <authorList>
            <person name="Varghese N."/>
            <person name="Submissions S."/>
        </authorList>
    </citation>
    <scope>NUCLEOTIDE SEQUENCE [LARGE SCALE GENOMIC DNA]</scope>
    <source>
        <strain evidence="3">LMG 26383,CCUG 61248,R- 45681</strain>
    </source>
</reference>
<gene>
    <name evidence="2" type="ORF">SAMN04515666_1062</name>
</gene>
<dbReference type="PANTHER" id="PTHR42879">
    <property type="entry name" value="3-OXOACYL-(ACYL-CARRIER-PROTEIN) REDUCTASE"/>
    <property type="match status" value="1"/>
</dbReference>
<dbReference type="PRINTS" id="PR00081">
    <property type="entry name" value="GDHRDH"/>
</dbReference>
<dbReference type="AlphaFoldDB" id="A0A1H7TWD5"/>
<keyword evidence="3" id="KW-1185">Reference proteome</keyword>
<evidence type="ECO:0000313" key="2">
    <source>
        <dbReference type="EMBL" id="SEL88834.1"/>
    </source>
</evidence>
<comment type="similarity">
    <text evidence="1">Belongs to the short-chain dehydrogenases/reductases (SDR) family.</text>
</comment>
<dbReference type="OrthoDB" id="8112199at2"/>
<name>A0A1H7TWD5_9HYPH</name>
<dbReference type="Pfam" id="PF13561">
    <property type="entry name" value="adh_short_C2"/>
    <property type="match status" value="1"/>
</dbReference>
<dbReference type="SUPFAM" id="SSF51735">
    <property type="entry name" value="NAD(P)-binding Rossmann-fold domains"/>
    <property type="match status" value="1"/>
</dbReference>
<dbReference type="STRING" id="1036779.SAMN04515666_1062"/>
<dbReference type="Gene3D" id="3.40.50.720">
    <property type="entry name" value="NAD(P)-binding Rossmann-like Domain"/>
    <property type="match status" value="1"/>
</dbReference>
<dbReference type="PANTHER" id="PTHR42879:SF2">
    <property type="entry name" value="3-OXOACYL-[ACYL-CARRIER-PROTEIN] REDUCTASE FABG"/>
    <property type="match status" value="1"/>
</dbReference>
<dbReference type="InterPro" id="IPR050259">
    <property type="entry name" value="SDR"/>
</dbReference>
<protein>
    <submittedName>
        <fullName evidence="2">NAD(P)-dependent dehydrogenase, short-chain alcohol dehydrogenase family</fullName>
    </submittedName>
</protein>